<dbReference type="Gene3D" id="2.40.50.90">
    <property type="match status" value="1"/>
</dbReference>
<accession>A0A1I5NNK6</accession>
<evidence type="ECO:0008006" key="3">
    <source>
        <dbReference type="Google" id="ProtNLM"/>
    </source>
</evidence>
<keyword evidence="2" id="KW-1185">Reference proteome</keyword>
<sequence length="123" mass="13690">MLTAAIIVCASLYAIDGDTAKCDGTNLRMLGDGTPYVDGVDTPESGKRAKCPYERQLAEKATRRFAELLRDPNLTIEDSGERGPFNRPLVRFRLGDGRTAGAILLSEDLARVWHRGRHIDWCR</sequence>
<evidence type="ECO:0000313" key="1">
    <source>
        <dbReference type="EMBL" id="SFP23399.1"/>
    </source>
</evidence>
<dbReference type="InterPro" id="IPR035437">
    <property type="entry name" value="SNase_OB-fold_sf"/>
</dbReference>
<proteinExistence type="predicted"/>
<dbReference type="AlphaFoldDB" id="A0A1I5NNK6"/>
<gene>
    <name evidence="1" type="ORF">SAMN04488056_1382</name>
</gene>
<dbReference type="STRING" id="655353.SAMN04488056_1382"/>
<dbReference type="SUPFAM" id="SSF50199">
    <property type="entry name" value="Staphylococcal nuclease"/>
    <property type="match status" value="1"/>
</dbReference>
<name>A0A1I5NNK6_9HYPH</name>
<evidence type="ECO:0000313" key="2">
    <source>
        <dbReference type="Proteomes" id="UP000199236"/>
    </source>
</evidence>
<dbReference type="RefSeq" id="WP_090075792.1">
    <property type="nucleotide sequence ID" value="NZ_FOVR01000038.1"/>
</dbReference>
<dbReference type="OrthoDB" id="9792155at2"/>
<dbReference type="Proteomes" id="UP000199236">
    <property type="component" value="Unassembled WGS sequence"/>
</dbReference>
<protein>
    <recommendedName>
        <fullName evidence="3">Nuclease homologue</fullName>
    </recommendedName>
</protein>
<reference evidence="1 2" key="1">
    <citation type="submission" date="2016-10" db="EMBL/GenBank/DDBJ databases">
        <authorList>
            <person name="de Groot N.N."/>
        </authorList>
    </citation>
    <scope>NUCLEOTIDE SEQUENCE [LARGE SCALE GENOMIC DNA]</scope>
    <source>
        <strain evidence="1 2">CGMCC 1.9157</strain>
    </source>
</reference>
<dbReference type="EMBL" id="FOVR01000038">
    <property type="protein sequence ID" value="SFP23399.1"/>
    <property type="molecule type" value="Genomic_DNA"/>
</dbReference>
<organism evidence="1 2">
    <name type="scientific">Cohaesibacter marisflavi</name>
    <dbReference type="NCBI Taxonomy" id="655353"/>
    <lineage>
        <taxon>Bacteria</taxon>
        <taxon>Pseudomonadati</taxon>
        <taxon>Pseudomonadota</taxon>
        <taxon>Alphaproteobacteria</taxon>
        <taxon>Hyphomicrobiales</taxon>
        <taxon>Cohaesibacteraceae</taxon>
    </lineage>
</organism>